<evidence type="ECO:0000259" key="6">
    <source>
        <dbReference type="PROSITE" id="PS50165"/>
    </source>
</evidence>
<keyword evidence="2" id="KW-0267">Excision nuclease</keyword>
<keyword evidence="4" id="KW-1133">Transmembrane helix</keyword>
<feature type="domain" description="UVR" evidence="5">
    <location>
        <begin position="1"/>
        <end position="26"/>
    </location>
</feature>
<evidence type="ECO:0000256" key="4">
    <source>
        <dbReference type="SAM" id="Phobius"/>
    </source>
</evidence>
<dbReference type="PANTHER" id="PTHR30562:SF1">
    <property type="entry name" value="UVRABC SYSTEM PROTEIN C"/>
    <property type="match status" value="1"/>
</dbReference>
<keyword evidence="4" id="KW-0472">Membrane</keyword>
<dbReference type="GO" id="GO:0009381">
    <property type="term" value="F:excinuclease ABC activity"/>
    <property type="evidence" value="ECO:0007669"/>
    <property type="project" value="InterPro"/>
</dbReference>
<evidence type="ECO:0000313" key="7">
    <source>
        <dbReference type="EMBL" id="MDX7018583.1"/>
    </source>
</evidence>
<dbReference type="SUPFAM" id="SSF46600">
    <property type="entry name" value="C-terminal UvrC-binding domain of UvrB"/>
    <property type="match status" value="1"/>
</dbReference>
<dbReference type="AlphaFoldDB" id="A0AAW9EFN9"/>
<dbReference type="GO" id="GO:0006281">
    <property type="term" value="P:DNA repair"/>
    <property type="evidence" value="ECO:0007669"/>
    <property type="project" value="UniProtKB-KW"/>
</dbReference>
<dbReference type="Proteomes" id="UP001279012">
    <property type="component" value="Unassembled WGS sequence"/>
</dbReference>
<protein>
    <submittedName>
        <fullName evidence="7">UvrB/UvrC motif-containing protein</fullName>
    </submittedName>
</protein>
<feature type="transmembrane region" description="Helical" evidence="4">
    <location>
        <begin position="41"/>
        <end position="58"/>
    </location>
</feature>
<evidence type="ECO:0000256" key="2">
    <source>
        <dbReference type="ARBA" id="ARBA00022881"/>
    </source>
</evidence>
<dbReference type="Pfam" id="PF02151">
    <property type="entry name" value="UVR"/>
    <property type="match status" value="1"/>
</dbReference>
<dbReference type="InterPro" id="IPR036876">
    <property type="entry name" value="UVR_dom_sf"/>
</dbReference>
<organism evidence="7 8">
    <name type="scientific">Klebsiella aerogenes</name>
    <name type="common">Enterobacter aerogenes</name>
    <dbReference type="NCBI Taxonomy" id="548"/>
    <lineage>
        <taxon>Bacteria</taxon>
        <taxon>Pseudomonadati</taxon>
        <taxon>Pseudomonadota</taxon>
        <taxon>Gammaproteobacteria</taxon>
        <taxon>Enterobacterales</taxon>
        <taxon>Enterobacteriaceae</taxon>
        <taxon>Klebsiella/Raoultella group</taxon>
        <taxon>Klebsiella</taxon>
    </lineage>
</organism>
<name>A0AAW9EFN9_KLEAE</name>
<dbReference type="GO" id="GO:0009432">
    <property type="term" value="P:SOS response"/>
    <property type="evidence" value="ECO:0007669"/>
    <property type="project" value="UniProtKB-KW"/>
</dbReference>
<feature type="non-terminal residue" evidence="7">
    <location>
        <position position="1"/>
    </location>
</feature>
<evidence type="ECO:0000313" key="8">
    <source>
        <dbReference type="Proteomes" id="UP001279012"/>
    </source>
</evidence>
<reference evidence="7" key="1">
    <citation type="submission" date="2023-11" db="EMBL/GenBank/DDBJ databases">
        <title>Detection of rare carbapenemases in Enterobacterales - comparison of two colorimetric and two CIM-based carbapenemase assays.</title>
        <authorList>
            <person name="Schaffarczyk L."/>
            <person name="Noster J."/>
            <person name="Stelzer Y."/>
            <person name="Sattler J."/>
            <person name="Gatermann S."/>
            <person name="Hamprecht A."/>
        </authorList>
    </citation>
    <scope>NUCLEOTIDE SEQUENCE</scope>
    <source>
        <strain evidence="7">CIM-Cont-037</strain>
    </source>
</reference>
<dbReference type="InterPro" id="IPR001162">
    <property type="entry name" value="UvrC_RNase_H_dom"/>
</dbReference>
<dbReference type="Gene3D" id="4.10.860.10">
    <property type="entry name" value="UVR domain"/>
    <property type="match status" value="1"/>
</dbReference>
<dbReference type="GO" id="GO:0009380">
    <property type="term" value="C:excinuclease repair complex"/>
    <property type="evidence" value="ECO:0007669"/>
    <property type="project" value="TreeGrafter"/>
</dbReference>
<keyword evidence="4" id="KW-0812">Transmembrane</keyword>
<feature type="non-terminal residue" evidence="7">
    <location>
        <position position="88"/>
    </location>
</feature>
<keyword evidence="3" id="KW-0742">SOS response</keyword>
<accession>A0AAW9EFN9</accession>
<dbReference type="PROSITE" id="PS50151">
    <property type="entry name" value="UVR"/>
    <property type="match status" value="1"/>
</dbReference>
<dbReference type="InterPro" id="IPR001943">
    <property type="entry name" value="UVR_dom"/>
</dbReference>
<sequence length="88" mass="9777">MEEASQALRFEEAARIRDQIHAVRQVTEKQFVANIGDDLDVISVAFNGAIACVFVLFFRQGKVLGSRSYFPKVPANTSLDEVVQTFIG</sequence>
<keyword evidence="1" id="KW-0228">DNA excision</keyword>
<proteinExistence type="predicted"/>
<dbReference type="Pfam" id="PF22920">
    <property type="entry name" value="UvrC_RNaseH"/>
    <property type="match status" value="1"/>
</dbReference>
<evidence type="ECO:0000256" key="1">
    <source>
        <dbReference type="ARBA" id="ARBA00022769"/>
    </source>
</evidence>
<dbReference type="InterPro" id="IPR050066">
    <property type="entry name" value="UvrABC_protein_C"/>
</dbReference>
<evidence type="ECO:0000256" key="3">
    <source>
        <dbReference type="ARBA" id="ARBA00023236"/>
    </source>
</evidence>
<dbReference type="PROSITE" id="PS50165">
    <property type="entry name" value="UVRC"/>
    <property type="match status" value="1"/>
</dbReference>
<keyword evidence="3" id="KW-0227">DNA damage</keyword>
<feature type="domain" description="UvrC family homology region profile" evidence="6">
    <location>
        <begin position="41"/>
        <end position="88"/>
    </location>
</feature>
<dbReference type="EMBL" id="JAWZZT010001084">
    <property type="protein sequence ID" value="MDX7018583.1"/>
    <property type="molecule type" value="Genomic_DNA"/>
</dbReference>
<comment type="caution">
    <text evidence="7">The sequence shown here is derived from an EMBL/GenBank/DDBJ whole genome shotgun (WGS) entry which is preliminary data.</text>
</comment>
<evidence type="ECO:0000259" key="5">
    <source>
        <dbReference type="PROSITE" id="PS50151"/>
    </source>
</evidence>
<gene>
    <name evidence="7" type="ORF">SJ059_29595</name>
</gene>
<keyword evidence="2" id="KW-0234">DNA repair</keyword>
<dbReference type="PANTHER" id="PTHR30562">
    <property type="entry name" value="UVRC/OXIDOREDUCTASE"/>
    <property type="match status" value="1"/>
</dbReference>